<feature type="transmembrane region" description="Helical" evidence="7">
    <location>
        <begin position="232"/>
        <end position="255"/>
    </location>
</feature>
<evidence type="ECO:0000256" key="3">
    <source>
        <dbReference type="ARBA" id="ARBA00022741"/>
    </source>
</evidence>
<name>A0A419R5A7_9SPHN</name>
<dbReference type="PROSITE" id="PS50929">
    <property type="entry name" value="ABC_TM1F"/>
    <property type="match status" value="1"/>
</dbReference>
<dbReference type="PROSITE" id="PS50893">
    <property type="entry name" value="ABC_TRANSPORTER_2"/>
    <property type="match status" value="1"/>
</dbReference>
<keyword evidence="6 7" id="KW-0472">Membrane</keyword>
<evidence type="ECO:0000256" key="5">
    <source>
        <dbReference type="ARBA" id="ARBA00022989"/>
    </source>
</evidence>
<keyword evidence="11" id="KW-1185">Reference proteome</keyword>
<dbReference type="SUPFAM" id="SSF90123">
    <property type="entry name" value="ABC transporter transmembrane region"/>
    <property type="match status" value="1"/>
</dbReference>
<organism evidence="10 11">
    <name type="scientific">Tsuneonella suprasediminis</name>
    <dbReference type="NCBI Taxonomy" id="2306996"/>
    <lineage>
        <taxon>Bacteria</taxon>
        <taxon>Pseudomonadati</taxon>
        <taxon>Pseudomonadota</taxon>
        <taxon>Alphaproteobacteria</taxon>
        <taxon>Sphingomonadales</taxon>
        <taxon>Erythrobacteraceae</taxon>
        <taxon>Tsuneonella</taxon>
    </lineage>
</organism>
<feature type="domain" description="ABC transmembrane type-1" evidence="9">
    <location>
        <begin position="8"/>
        <end position="292"/>
    </location>
</feature>
<accession>A0A419R5A7</accession>
<evidence type="ECO:0000313" key="11">
    <source>
        <dbReference type="Proteomes" id="UP000284322"/>
    </source>
</evidence>
<dbReference type="InterPro" id="IPR027417">
    <property type="entry name" value="P-loop_NTPase"/>
</dbReference>
<evidence type="ECO:0000313" key="10">
    <source>
        <dbReference type="EMBL" id="RJX70896.1"/>
    </source>
</evidence>
<keyword evidence="3" id="KW-0547">Nucleotide-binding</keyword>
<keyword evidence="5 7" id="KW-1133">Transmembrane helix</keyword>
<evidence type="ECO:0000256" key="6">
    <source>
        <dbReference type="ARBA" id="ARBA00023136"/>
    </source>
</evidence>
<dbReference type="PANTHER" id="PTHR24221">
    <property type="entry name" value="ATP-BINDING CASSETTE SUB-FAMILY B"/>
    <property type="match status" value="1"/>
</dbReference>
<dbReference type="GO" id="GO:0005524">
    <property type="term" value="F:ATP binding"/>
    <property type="evidence" value="ECO:0007669"/>
    <property type="project" value="UniProtKB-KW"/>
</dbReference>
<dbReference type="InterPro" id="IPR039421">
    <property type="entry name" value="Type_1_exporter"/>
</dbReference>
<keyword evidence="4 10" id="KW-0067">ATP-binding</keyword>
<dbReference type="AlphaFoldDB" id="A0A419R5A7"/>
<dbReference type="InterPro" id="IPR017871">
    <property type="entry name" value="ABC_transporter-like_CS"/>
</dbReference>
<dbReference type="InterPro" id="IPR003439">
    <property type="entry name" value="ABC_transporter-like_ATP-bd"/>
</dbReference>
<evidence type="ECO:0000256" key="1">
    <source>
        <dbReference type="ARBA" id="ARBA00004651"/>
    </source>
</evidence>
<dbReference type="EMBL" id="RAHJ01000004">
    <property type="protein sequence ID" value="RJX70896.1"/>
    <property type="molecule type" value="Genomic_DNA"/>
</dbReference>
<proteinExistence type="predicted"/>
<sequence length="518" mass="54329">MKRFLAHLFLLFDTVGAAVFALALALAVSAIARGGETVMWVLWAALLLVASGLFRAMALGTSDITATGRASFVVADLRERLLPHLLAGRVVMPLAPGSAASVAIDHVEALRMRAIRFDPVRIAAVAGPVLVLGLTACASLVAAAILLFTFVFFVLTMIVTGSAAARESDAQLAALNTLSGLLEDRLRHLPIIRHFGAEERITRQIGISSHSLSDRTVAVLRKAFLSSAALEFFAALAVALVAVYCGFSLLGLLPFPDPEHLTLGEAFFALALAPEFYLPMRRLAAAYHEKQLGEAADRVIEPLLAEADLPDVATAPFAGIDVRGLEVRFGERVIGPVDFGLGQSGILVLSGPTGSGKSTILATIAGQIAPSAGQVTVQGSGLPPDPRTIAWAAQRPLILPGTLAENIAIARPDASADTVRQVADRVGLGAVIARRGIDLALDASGAGLSGGERRRIGIARAVVSERPLILFDEPTADLDRVAAEEIVALLAQLATTRALVIATHDPRLMSLGDNVVRL</sequence>
<gene>
    <name evidence="10" type="ORF">D6858_01845</name>
</gene>
<dbReference type="GO" id="GO:0140359">
    <property type="term" value="F:ABC-type transporter activity"/>
    <property type="evidence" value="ECO:0007669"/>
    <property type="project" value="InterPro"/>
</dbReference>
<dbReference type="PANTHER" id="PTHR24221:SF654">
    <property type="entry name" value="ATP-BINDING CASSETTE SUB-FAMILY B MEMBER 6"/>
    <property type="match status" value="1"/>
</dbReference>
<dbReference type="Proteomes" id="UP000284322">
    <property type="component" value="Unassembled WGS sequence"/>
</dbReference>
<evidence type="ECO:0000256" key="4">
    <source>
        <dbReference type="ARBA" id="ARBA00022840"/>
    </source>
</evidence>
<feature type="transmembrane region" description="Helical" evidence="7">
    <location>
        <begin position="37"/>
        <end position="54"/>
    </location>
</feature>
<dbReference type="InterPro" id="IPR011527">
    <property type="entry name" value="ABC1_TM_dom"/>
</dbReference>
<dbReference type="Gene3D" id="1.20.1560.10">
    <property type="entry name" value="ABC transporter type 1, transmembrane domain"/>
    <property type="match status" value="1"/>
</dbReference>
<comment type="caution">
    <text evidence="10">The sequence shown here is derived from an EMBL/GenBank/DDBJ whole genome shotgun (WGS) entry which is preliminary data.</text>
</comment>
<dbReference type="InterPro" id="IPR003593">
    <property type="entry name" value="AAA+_ATPase"/>
</dbReference>
<feature type="transmembrane region" description="Helical" evidence="7">
    <location>
        <begin position="147"/>
        <end position="165"/>
    </location>
</feature>
<evidence type="ECO:0000256" key="7">
    <source>
        <dbReference type="SAM" id="Phobius"/>
    </source>
</evidence>
<dbReference type="PROSITE" id="PS00211">
    <property type="entry name" value="ABC_TRANSPORTER_1"/>
    <property type="match status" value="1"/>
</dbReference>
<reference evidence="10 11" key="1">
    <citation type="submission" date="2018-09" db="EMBL/GenBank/DDBJ databases">
        <title>Altererythrobacter sp.Ery1 and Ery12, the genome sequencing of novel strains in genus Alterythrobacter.</title>
        <authorList>
            <person name="Cheng H."/>
            <person name="Wu Y.-H."/>
            <person name="Fang C."/>
            <person name="Xu X.-W."/>
        </authorList>
    </citation>
    <scope>NUCLEOTIDE SEQUENCE [LARGE SCALE GENOMIC DNA]</scope>
    <source>
        <strain evidence="10 11">Ery12</strain>
    </source>
</reference>
<dbReference type="GO" id="GO:0005886">
    <property type="term" value="C:plasma membrane"/>
    <property type="evidence" value="ECO:0007669"/>
    <property type="project" value="UniProtKB-SubCell"/>
</dbReference>
<feature type="transmembrane region" description="Helical" evidence="7">
    <location>
        <begin position="120"/>
        <end position="141"/>
    </location>
</feature>
<dbReference type="SUPFAM" id="SSF52540">
    <property type="entry name" value="P-loop containing nucleoside triphosphate hydrolases"/>
    <property type="match status" value="1"/>
</dbReference>
<dbReference type="GO" id="GO:0016887">
    <property type="term" value="F:ATP hydrolysis activity"/>
    <property type="evidence" value="ECO:0007669"/>
    <property type="project" value="InterPro"/>
</dbReference>
<evidence type="ECO:0000259" key="8">
    <source>
        <dbReference type="PROSITE" id="PS50893"/>
    </source>
</evidence>
<dbReference type="SMART" id="SM00382">
    <property type="entry name" value="AAA"/>
    <property type="match status" value="1"/>
</dbReference>
<evidence type="ECO:0000256" key="2">
    <source>
        <dbReference type="ARBA" id="ARBA00022692"/>
    </source>
</evidence>
<dbReference type="OrthoDB" id="5288404at2"/>
<dbReference type="InterPro" id="IPR036640">
    <property type="entry name" value="ABC1_TM_sf"/>
</dbReference>
<dbReference type="Gene3D" id="3.40.50.300">
    <property type="entry name" value="P-loop containing nucleotide triphosphate hydrolases"/>
    <property type="match status" value="1"/>
</dbReference>
<evidence type="ECO:0000259" key="9">
    <source>
        <dbReference type="PROSITE" id="PS50929"/>
    </source>
</evidence>
<dbReference type="Pfam" id="PF00664">
    <property type="entry name" value="ABC_membrane"/>
    <property type="match status" value="1"/>
</dbReference>
<protein>
    <submittedName>
        <fullName evidence="10">ATP-binding cassette domain-containing protein</fullName>
    </submittedName>
</protein>
<dbReference type="Pfam" id="PF00005">
    <property type="entry name" value="ABC_tran"/>
    <property type="match status" value="1"/>
</dbReference>
<feature type="domain" description="ABC transporter" evidence="8">
    <location>
        <begin position="307"/>
        <end position="518"/>
    </location>
</feature>
<keyword evidence="2 7" id="KW-0812">Transmembrane</keyword>
<comment type="subcellular location">
    <subcellularLocation>
        <location evidence="1">Cell membrane</location>
        <topology evidence="1">Multi-pass membrane protein</topology>
    </subcellularLocation>
</comment>